<sequence>MSKLNKPEKILSTALKLFVVYGFHGTPTSKIASEAGVSNGTLFHYFKTKDELVVALYTAIKGELNQYLAEKVNETGDVKEKFRNLFRYSLEWALENRDAFYFIQQFHFSPHLGLVPDEEIRKQSEMHRTLFQDARDGKVLKPLPLDLLIILSVNQINGLFQYLTAQTVPIENQQQRINDVFELTWTMIANPEKP</sequence>
<evidence type="ECO:0000256" key="2">
    <source>
        <dbReference type="PROSITE-ProRule" id="PRU00335"/>
    </source>
</evidence>
<dbReference type="EMBL" id="QOWE01000005">
    <property type="protein sequence ID" value="RCR70354.1"/>
    <property type="molecule type" value="Genomic_DNA"/>
</dbReference>
<dbReference type="Proteomes" id="UP000253383">
    <property type="component" value="Unassembled WGS sequence"/>
</dbReference>
<feature type="DNA-binding region" description="H-T-H motif" evidence="2">
    <location>
        <begin position="27"/>
        <end position="46"/>
    </location>
</feature>
<protein>
    <submittedName>
        <fullName evidence="4">TetR/AcrR family transcriptional regulator</fullName>
    </submittedName>
</protein>
<dbReference type="Pfam" id="PF16295">
    <property type="entry name" value="TetR_C_10"/>
    <property type="match status" value="1"/>
</dbReference>
<dbReference type="Pfam" id="PF00440">
    <property type="entry name" value="TetR_N"/>
    <property type="match status" value="1"/>
</dbReference>
<dbReference type="SUPFAM" id="SSF48498">
    <property type="entry name" value="Tetracyclin repressor-like, C-terminal domain"/>
    <property type="match status" value="1"/>
</dbReference>
<dbReference type="AlphaFoldDB" id="A0A368JUK9"/>
<dbReference type="PANTHER" id="PTHR30055:SF222">
    <property type="entry name" value="REGULATORY PROTEIN"/>
    <property type="match status" value="1"/>
</dbReference>
<comment type="caution">
    <text evidence="4">The sequence shown here is derived from an EMBL/GenBank/DDBJ whole genome shotgun (WGS) entry which is preliminary data.</text>
</comment>
<dbReference type="SUPFAM" id="SSF46689">
    <property type="entry name" value="Homeodomain-like"/>
    <property type="match status" value="1"/>
</dbReference>
<accession>A0A368JUK9</accession>
<evidence type="ECO:0000313" key="4">
    <source>
        <dbReference type="EMBL" id="RCR70354.1"/>
    </source>
</evidence>
<dbReference type="InterPro" id="IPR036271">
    <property type="entry name" value="Tet_transcr_reg_TetR-rel_C_sf"/>
</dbReference>
<reference evidence="4 5" key="1">
    <citation type="submission" date="2018-07" db="EMBL/GenBank/DDBJ databases">
        <title>Genome analysis of Larkinella rosea.</title>
        <authorList>
            <person name="Zhou Z."/>
            <person name="Wang G."/>
        </authorList>
    </citation>
    <scope>NUCLEOTIDE SEQUENCE [LARGE SCALE GENOMIC DNA]</scope>
    <source>
        <strain evidence="5">zzj9</strain>
    </source>
</reference>
<dbReference type="Gene3D" id="1.10.357.10">
    <property type="entry name" value="Tetracycline Repressor, domain 2"/>
    <property type="match status" value="1"/>
</dbReference>
<dbReference type="PROSITE" id="PS50977">
    <property type="entry name" value="HTH_TETR_2"/>
    <property type="match status" value="1"/>
</dbReference>
<dbReference type="InterPro" id="IPR001647">
    <property type="entry name" value="HTH_TetR"/>
</dbReference>
<gene>
    <name evidence="4" type="ORF">DUE52_08320</name>
</gene>
<dbReference type="InterPro" id="IPR032551">
    <property type="entry name" value="BscR_C"/>
</dbReference>
<proteinExistence type="predicted"/>
<dbReference type="GO" id="GO:0003677">
    <property type="term" value="F:DNA binding"/>
    <property type="evidence" value="ECO:0007669"/>
    <property type="project" value="UniProtKB-UniRule"/>
</dbReference>
<dbReference type="OrthoDB" id="6430772at2"/>
<evidence type="ECO:0000256" key="1">
    <source>
        <dbReference type="ARBA" id="ARBA00023125"/>
    </source>
</evidence>
<name>A0A368JUK9_9BACT</name>
<feature type="domain" description="HTH tetR-type" evidence="3">
    <location>
        <begin position="4"/>
        <end position="64"/>
    </location>
</feature>
<dbReference type="PRINTS" id="PR00455">
    <property type="entry name" value="HTHTETR"/>
</dbReference>
<keyword evidence="1 2" id="KW-0238">DNA-binding</keyword>
<evidence type="ECO:0000313" key="5">
    <source>
        <dbReference type="Proteomes" id="UP000253383"/>
    </source>
</evidence>
<dbReference type="InterPro" id="IPR009057">
    <property type="entry name" value="Homeodomain-like_sf"/>
</dbReference>
<dbReference type="RefSeq" id="WP_114405520.1">
    <property type="nucleotide sequence ID" value="NZ_QOWE01000005.1"/>
</dbReference>
<evidence type="ECO:0000259" key="3">
    <source>
        <dbReference type="PROSITE" id="PS50977"/>
    </source>
</evidence>
<dbReference type="InterPro" id="IPR050109">
    <property type="entry name" value="HTH-type_TetR-like_transc_reg"/>
</dbReference>
<organism evidence="4 5">
    <name type="scientific">Larkinella punicea</name>
    <dbReference type="NCBI Taxonomy" id="2315727"/>
    <lineage>
        <taxon>Bacteria</taxon>
        <taxon>Pseudomonadati</taxon>
        <taxon>Bacteroidota</taxon>
        <taxon>Cytophagia</taxon>
        <taxon>Cytophagales</taxon>
        <taxon>Spirosomataceae</taxon>
        <taxon>Larkinella</taxon>
    </lineage>
</organism>
<keyword evidence="5" id="KW-1185">Reference proteome</keyword>
<dbReference type="PANTHER" id="PTHR30055">
    <property type="entry name" value="HTH-TYPE TRANSCRIPTIONAL REGULATOR RUTR"/>
    <property type="match status" value="1"/>
</dbReference>